<dbReference type="SUPFAM" id="SSF48403">
    <property type="entry name" value="Ankyrin repeat"/>
    <property type="match status" value="1"/>
</dbReference>
<feature type="transmembrane region" description="Helical" evidence="5">
    <location>
        <begin position="738"/>
        <end position="758"/>
    </location>
</feature>
<keyword evidence="5" id="KW-1133">Transmembrane helix</keyword>
<evidence type="ECO:0000313" key="7">
    <source>
        <dbReference type="Proteomes" id="UP001497444"/>
    </source>
</evidence>
<evidence type="ECO:0000256" key="5">
    <source>
        <dbReference type="SAM" id="Phobius"/>
    </source>
</evidence>
<evidence type="ECO:0000256" key="1">
    <source>
        <dbReference type="ARBA" id="ARBA00022737"/>
    </source>
</evidence>
<feature type="repeat" description="ANK" evidence="3">
    <location>
        <begin position="510"/>
        <end position="532"/>
    </location>
</feature>
<gene>
    <name evidence="6" type="ORF">CSSPJE1EN1_LOCUS1658</name>
</gene>
<reference evidence="6 7" key="1">
    <citation type="submission" date="2024-02" db="EMBL/GenBank/DDBJ databases">
        <authorList>
            <consortium name="ELIXIR-Norway"/>
            <consortium name="Elixir Norway"/>
        </authorList>
    </citation>
    <scope>NUCLEOTIDE SEQUENCE [LARGE SCALE GENOMIC DNA]</scope>
</reference>
<evidence type="ECO:0000313" key="6">
    <source>
        <dbReference type="EMBL" id="CAK9256180.1"/>
    </source>
</evidence>
<organism evidence="6 7">
    <name type="scientific">Sphagnum jensenii</name>
    <dbReference type="NCBI Taxonomy" id="128206"/>
    <lineage>
        <taxon>Eukaryota</taxon>
        <taxon>Viridiplantae</taxon>
        <taxon>Streptophyta</taxon>
        <taxon>Embryophyta</taxon>
        <taxon>Bryophyta</taxon>
        <taxon>Sphagnophytina</taxon>
        <taxon>Sphagnopsida</taxon>
        <taxon>Sphagnales</taxon>
        <taxon>Sphagnaceae</taxon>
        <taxon>Sphagnum</taxon>
    </lineage>
</organism>
<feature type="transmembrane region" description="Helical" evidence="5">
    <location>
        <begin position="703"/>
        <end position="726"/>
    </location>
</feature>
<dbReference type="SMART" id="SM00248">
    <property type="entry name" value="ANK"/>
    <property type="match status" value="11"/>
</dbReference>
<dbReference type="PANTHER" id="PTHR24198:SF165">
    <property type="entry name" value="ANKYRIN REPEAT-CONTAINING PROTEIN-RELATED"/>
    <property type="match status" value="1"/>
</dbReference>
<feature type="repeat" description="ANK" evidence="3">
    <location>
        <begin position="356"/>
        <end position="377"/>
    </location>
</feature>
<proteinExistence type="predicted"/>
<feature type="repeat" description="ANK" evidence="3">
    <location>
        <begin position="390"/>
        <end position="411"/>
    </location>
</feature>
<feature type="repeat" description="ANK" evidence="3">
    <location>
        <begin position="37"/>
        <end position="60"/>
    </location>
</feature>
<keyword evidence="7" id="KW-1185">Reference proteome</keyword>
<dbReference type="EMBL" id="OZ020096">
    <property type="protein sequence ID" value="CAK9256180.1"/>
    <property type="molecule type" value="Genomic_DNA"/>
</dbReference>
<dbReference type="Pfam" id="PF00023">
    <property type="entry name" value="Ank"/>
    <property type="match status" value="1"/>
</dbReference>
<feature type="transmembrane region" description="Helical" evidence="5">
    <location>
        <begin position="660"/>
        <end position="682"/>
    </location>
</feature>
<sequence length="794" mass="89058">MAQARLHGAVAVNNMERVRELLQQADSIDLLNARDQHLRTPLHVAVIDNREQIVKLLLDNQDVDVNALAVYDLTPLHLAARLGYIGVMRLLLDHPQTKLDAVTDDYLTAFHLVAEGDDQNSIPHLTSKRGSLKDRCEVMRMLLAEQSRRGLSGCENGQDVLGRTPLHYAALHDGCAEMIGALSFSLNVDMTTSSSLDMEVPSSSHVSAPTPPSSGMEVPLPSSMDVGVEMPLSSSMDVGVPSSHFSASVPPPLDMEMTSSSALNTDQAPPPSPLWDIKNGNILDVNGLAPLHILVIRGNKEAIKLLIQMQSVDVNVKTSMPKLHSEVAMVAFGSNPAPRCLFPLTDVQCPMEPMSINMTPLHFAVKHGDIDIMELLLTKERININDTNDEGLTPLFLSVKCGHREVVEFLLPKVRATLEQTDTQQQTENDVEEKVFELFTALMRLASEEIHRDVATYLISQLQDVYKHPEDGDSPDENQLVIKMARESHHELVPCILRWRPEDANVRDSEGCTALHYAVEMGQIRMVRALLSEKGWRVNATMGDNFGYTPVDYTFLKNATGCIDIQNLLMDRPEVKDFVKRQRTWHLEVASTSLVVNTLIAGVTYVGWMQPPLGFNNYEDYNRQQYGYNISANSAPTLSAVTTFPYSEALSYFYTFNCLAFVYAFMSMIQMVSHITFIVNLGTHIPSAQRKSERILHLPADSMIFFFYFLLLPSASSLCLVCAFYSAGYACEPQLMKILWFSSLLIVLRYVTLGVSLAQKIPWRRPRKELRILHYPTSEFYIWYERFRSLAHQG</sequence>
<feature type="compositionally biased region" description="Polar residues" evidence="4">
    <location>
        <begin position="197"/>
        <end position="207"/>
    </location>
</feature>
<dbReference type="InterPro" id="IPR036770">
    <property type="entry name" value="Ankyrin_rpt-contain_sf"/>
</dbReference>
<evidence type="ECO:0000256" key="3">
    <source>
        <dbReference type="PROSITE-ProRule" id="PRU00023"/>
    </source>
</evidence>
<feature type="region of interest" description="Disordered" evidence="4">
    <location>
        <begin position="197"/>
        <end position="218"/>
    </location>
</feature>
<name>A0ABP0VRW3_9BRYO</name>
<dbReference type="Gene3D" id="1.25.40.20">
    <property type="entry name" value="Ankyrin repeat-containing domain"/>
    <property type="match status" value="3"/>
</dbReference>
<dbReference type="PROSITE" id="PS50297">
    <property type="entry name" value="ANK_REP_REGION"/>
    <property type="match status" value="6"/>
</dbReference>
<accession>A0ABP0VRW3</accession>
<evidence type="ECO:0000256" key="4">
    <source>
        <dbReference type="SAM" id="MobiDB-lite"/>
    </source>
</evidence>
<dbReference type="Pfam" id="PF12796">
    <property type="entry name" value="Ank_2"/>
    <property type="match status" value="3"/>
</dbReference>
<dbReference type="InterPro" id="IPR002110">
    <property type="entry name" value="Ankyrin_rpt"/>
</dbReference>
<feature type="repeat" description="ANK" evidence="3">
    <location>
        <begin position="71"/>
        <end position="94"/>
    </location>
</feature>
<keyword evidence="5" id="KW-0472">Membrane</keyword>
<dbReference type="Proteomes" id="UP001497444">
    <property type="component" value="Chromosome 1"/>
</dbReference>
<dbReference type="PANTHER" id="PTHR24198">
    <property type="entry name" value="ANKYRIN REPEAT AND PROTEIN KINASE DOMAIN-CONTAINING PROTEIN"/>
    <property type="match status" value="1"/>
</dbReference>
<feature type="repeat" description="ANK" evidence="3">
    <location>
        <begin position="286"/>
        <end position="308"/>
    </location>
</feature>
<keyword evidence="2 3" id="KW-0040">ANK repeat</keyword>
<keyword evidence="1" id="KW-0677">Repeat</keyword>
<evidence type="ECO:0000256" key="2">
    <source>
        <dbReference type="ARBA" id="ARBA00023043"/>
    </source>
</evidence>
<keyword evidence="5" id="KW-0812">Transmembrane</keyword>
<dbReference type="PROSITE" id="PS50088">
    <property type="entry name" value="ANK_REPEAT"/>
    <property type="match status" value="6"/>
</dbReference>
<protein>
    <submittedName>
        <fullName evidence="6">Uncharacterized protein</fullName>
    </submittedName>
</protein>